<evidence type="ECO:0000256" key="8">
    <source>
        <dbReference type="ARBA" id="ARBA00023002"/>
    </source>
</evidence>
<keyword evidence="9" id="KW-0520">NAD</keyword>
<feature type="domain" description="FAD/NAD(P)-binding" evidence="12">
    <location>
        <begin position="133"/>
        <end position="451"/>
    </location>
</feature>
<keyword evidence="5" id="KW-0999">Mitochondrion inner membrane</keyword>
<evidence type="ECO:0000256" key="1">
    <source>
        <dbReference type="ARBA" id="ARBA00004637"/>
    </source>
</evidence>
<evidence type="ECO:0000313" key="14">
    <source>
        <dbReference type="EMBL" id="CAD7703445.1"/>
    </source>
</evidence>
<dbReference type="GO" id="GO:0005743">
    <property type="term" value="C:mitochondrial inner membrane"/>
    <property type="evidence" value="ECO:0007669"/>
    <property type="project" value="UniProtKB-SubCell"/>
</dbReference>
<dbReference type="InterPro" id="IPR045024">
    <property type="entry name" value="NDH-2"/>
</dbReference>
<dbReference type="Pfam" id="PF07992">
    <property type="entry name" value="Pyr_redox_2"/>
    <property type="match status" value="1"/>
</dbReference>
<keyword evidence="15" id="KW-1185">Reference proteome</keyword>
<dbReference type="Proteomes" id="UP000708148">
    <property type="component" value="Unassembled WGS sequence"/>
</dbReference>
<evidence type="ECO:0000259" key="12">
    <source>
        <dbReference type="Pfam" id="PF07992"/>
    </source>
</evidence>
<keyword evidence="4" id="KW-0285">Flavoprotein</keyword>
<gene>
    <name evidence="14" type="ORF">OSTQU699_LOCUS8802</name>
</gene>
<evidence type="ECO:0000256" key="7">
    <source>
        <dbReference type="ARBA" id="ARBA00022946"/>
    </source>
</evidence>
<comment type="similarity">
    <text evidence="2">Belongs to the NADH dehydrogenase family.</text>
</comment>
<keyword evidence="5" id="KW-0496">Mitochondrion</keyword>
<dbReference type="InterPro" id="IPR036188">
    <property type="entry name" value="FAD/NAD-bd_sf"/>
</dbReference>
<evidence type="ECO:0000256" key="11">
    <source>
        <dbReference type="ARBA" id="ARBA00049010"/>
    </source>
</evidence>
<evidence type="ECO:0000313" key="15">
    <source>
        <dbReference type="Proteomes" id="UP000708148"/>
    </source>
</evidence>
<keyword evidence="6" id="KW-0274">FAD</keyword>
<dbReference type="EMBL" id="CAJHUC010002233">
    <property type="protein sequence ID" value="CAD7703445.1"/>
    <property type="molecule type" value="Genomic_DNA"/>
</dbReference>
<comment type="catalytic activity">
    <reaction evidence="11">
        <text>a ubiquinone + NADH + H(+) = a ubiquinol + NAD(+)</text>
        <dbReference type="Rhea" id="RHEA:23152"/>
        <dbReference type="Rhea" id="RHEA-COMP:9565"/>
        <dbReference type="Rhea" id="RHEA-COMP:9566"/>
        <dbReference type="ChEBI" id="CHEBI:15378"/>
        <dbReference type="ChEBI" id="CHEBI:16389"/>
        <dbReference type="ChEBI" id="CHEBI:17976"/>
        <dbReference type="ChEBI" id="CHEBI:57540"/>
        <dbReference type="ChEBI" id="CHEBI:57945"/>
    </reaction>
</comment>
<keyword evidence="7" id="KW-0809">Transit peptide</keyword>
<dbReference type="OrthoDB" id="3244603at2759"/>
<dbReference type="InterPro" id="IPR023753">
    <property type="entry name" value="FAD/NAD-binding_dom"/>
</dbReference>
<dbReference type="PANTHER" id="PTHR43706">
    <property type="entry name" value="NADH DEHYDROGENASE"/>
    <property type="match status" value="1"/>
</dbReference>
<proteinExistence type="inferred from homology"/>
<evidence type="ECO:0000256" key="6">
    <source>
        <dbReference type="ARBA" id="ARBA00022827"/>
    </source>
</evidence>
<dbReference type="AlphaFoldDB" id="A0A8S1J801"/>
<comment type="caution">
    <text evidence="14">The sequence shown here is derived from an EMBL/GenBank/DDBJ whole genome shotgun (WGS) entry which is preliminary data.</text>
</comment>
<keyword evidence="8" id="KW-0560">Oxidoreductase</keyword>
<comment type="catalytic activity">
    <reaction evidence="10">
        <text>a quinone + NADH + H(+) = a quinol + NAD(+)</text>
        <dbReference type="Rhea" id="RHEA:46160"/>
        <dbReference type="ChEBI" id="CHEBI:15378"/>
        <dbReference type="ChEBI" id="CHEBI:24646"/>
        <dbReference type="ChEBI" id="CHEBI:57540"/>
        <dbReference type="ChEBI" id="CHEBI:57945"/>
        <dbReference type="ChEBI" id="CHEBI:132124"/>
        <dbReference type="EC" id="1.6.5.9"/>
    </reaction>
</comment>
<sequence>MACSALTVRFPGGRRRRAVFKRNESVVKGLGKAGLLPAGVGMGLVATGTAGRGGGMAGRSGGGCGAACSPVCSAGVAHRKGSKQDVDWGKLIGFAVAAWPSLSFRRDEQPLISYDTERPAPVESKRPPGPKPRVVVLGSGWGAVSFIKALSHEACENYDFILVSPRNYFLYTPLLPAVATGTLEERSIVEPIRNIVRGKARYIEAMCSSINPEKRVVVACYPDDAGNDKACFEISYDTLVFAVGAQNNTFGVEGVKEHCFFFKTVEDAHRLRRHVSVCFERASLPQTTEEERRRLLSFVIVGGGPTGVEVAAELHDVINEDLSRMYPDLVPAASIRIVDGNDYVLSAYDRRISHYTGAELRREGVELVMNSRVKAIGPGAVTISRSGETEELEYGTCVWAAGIAKNPLVGQLQEVLPEQGHPRSIVTDGHLGVKGSSGRIFAVGDAATIEQGQALGHADELFARAAKGDNGWLTIKQLRNVLSEASTEFPQFKSYERLFKCYGCQMREKCPMSPVADRTFSSVLAPVEEVAGEGARRNAISREEFNAVLHKIDSQLRPLPATAQVARQEGEYLARLFNTGSMTPGEDLSERIKAFRYAHKGQLAYVGEDKAVIDAPGLGPLWGIAAGLVWKGFETYSQISMRNKILVGFDWVKSKVFGRDVSRV</sequence>
<reference evidence="14" key="1">
    <citation type="submission" date="2020-12" db="EMBL/GenBank/DDBJ databases">
        <authorList>
            <person name="Iha C."/>
        </authorList>
    </citation>
    <scope>NUCLEOTIDE SEQUENCE</scope>
</reference>
<feature type="domain" description="External alternative NADH-ubiquinone oxidoreductase-like C-terminal" evidence="13">
    <location>
        <begin position="599"/>
        <end position="660"/>
    </location>
</feature>
<organism evidence="14 15">
    <name type="scientific">Ostreobium quekettii</name>
    <dbReference type="NCBI Taxonomy" id="121088"/>
    <lineage>
        <taxon>Eukaryota</taxon>
        <taxon>Viridiplantae</taxon>
        <taxon>Chlorophyta</taxon>
        <taxon>core chlorophytes</taxon>
        <taxon>Ulvophyceae</taxon>
        <taxon>TCBD clade</taxon>
        <taxon>Bryopsidales</taxon>
        <taxon>Ostreobineae</taxon>
        <taxon>Ostreobiaceae</taxon>
        <taxon>Ostreobium</taxon>
    </lineage>
</organism>
<evidence type="ECO:0000256" key="9">
    <source>
        <dbReference type="ARBA" id="ARBA00023027"/>
    </source>
</evidence>
<dbReference type="GO" id="GO:0050136">
    <property type="term" value="F:NADH dehydrogenase (quinone) (non-electrogenic) activity"/>
    <property type="evidence" value="ECO:0007669"/>
    <property type="project" value="UniProtKB-EC"/>
</dbReference>
<comment type="subcellular location">
    <subcellularLocation>
        <location evidence="1">Mitochondrion inner membrane</location>
        <topology evidence="1">Peripheral membrane protein</topology>
    </subcellularLocation>
</comment>
<dbReference type="InterPro" id="IPR054585">
    <property type="entry name" value="NDH2-like_C"/>
</dbReference>
<evidence type="ECO:0000259" key="13">
    <source>
        <dbReference type="Pfam" id="PF22366"/>
    </source>
</evidence>
<keyword evidence="5" id="KW-0472">Membrane</keyword>
<dbReference type="EC" id="1.6.5.9" evidence="3"/>
<dbReference type="SUPFAM" id="SSF51905">
    <property type="entry name" value="FAD/NAD(P)-binding domain"/>
    <property type="match status" value="2"/>
</dbReference>
<evidence type="ECO:0000256" key="3">
    <source>
        <dbReference type="ARBA" id="ARBA00012637"/>
    </source>
</evidence>
<dbReference type="Pfam" id="PF22366">
    <property type="entry name" value="NDH2_C"/>
    <property type="match status" value="1"/>
</dbReference>
<evidence type="ECO:0000256" key="5">
    <source>
        <dbReference type="ARBA" id="ARBA00022792"/>
    </source>
</evidence>
<protein>
    <recommendedName>
        <fullName evidence="3">NADH:ubiquinone reductase (non-electrogenic)</fullName>
        <ecNumber evidence="3">1.6.5.9</ecNumber>
    </recommendedName>
</protein>
<dbReference type="PANTHER" id="PTHR43706:SF47">
    <property type="entry name" value="EXTERNAL NADH-UBIQUINONE OXIDOREDUCTASE 1, MITOCHONDRIAL-RELATED"/>
    <property type="match status" value="1"/>
</dbReference>
<dbReference type="Gene3D" id="3.50.50.100">
    <property type="match status" value="2"/>
</dbReference>
<evidence type="ECO:0000256" key="10">
    <source>
        <dbReference type="ARBA" id="ARBA00047599"/>
    </source>
</evidence>
<evidence type="ECO:0000256" key="2">
    <source>
        <dbReference type="ARBA" id="ARBA00005272"/>
    </source>
</evidence>
<dbReference type="PRINTS" id="PR00368">
    <property type="entry name" value="FADPNR"/>
</dbReference>
<accession>A0A8S1J801</accession>
<evidence type="ECO:0000256" key="4">
    <source>
        <dbReference type="ARBA" id="ARBA00022630"/>
    </source>
</evidence>
<name>A0A8S1J801_9CHLO</name>